<keyword evidence="3" id="KW-1185">Reference proteome</keyword>
<evidence type="ECO:0000313" key="3">
    <source>
        <dbReference type="Proteomes" id="UP001054837"/>
    </source>
</evidence>
<feature type="region of interest" description="Disordered" evidence="1">
    <location>
        <begin position="53"/>
        <end position="73"/>
    </location>
</feature>
<accession>A0AAV4W8Z7</accession>
<comment type="caution">
    <text evidence="2">The sequence shown here is derived from an EMBL/GenBank/DDBJ whole genome shotgun (WGS) entry which is preliminary data.</text>
</comment>
<gene>
    <name evidence="2" type="ORF">CDAR_223441</name>
</gene>
<name>A0AAV4W8Z7_9ARAC</name>
<dbReference type="Proteomes" id="UP001054837">
    <property type="component" value="Unassembled WGS sequence"/>
</dbReference>
<dbReference type="EMBL" id="BPLQ01014217">
    <property type="protein sequence ID" value="GIY78274.1"/>
    <property type="molecule type" value="Genomic_DNA"/>
</dbReference>
<reference evidence="2 3" key="1">
    <citation type="submission" date="2021-06" db="EMBL/GenBank/DDBJ databases">
        <title>Caerostris darwini draft genome.</title>
        <authorList>
            <person name="Kono N."/>
            <person name="Arakawa K."/>
        </authorList>
    </citation>
    <scope>NUCLEOTIDE SEQUENCE [LARGE SCALE GENOMIC DNA]</scope>
</reference>
<evidence type="ECO:0000256" key="1">
    <source>
        <dbReference type="SAM" id="MobiDB-lite"/>
    </source>
</evidence>
<protein>
    <submittedName>
        <fullName evidence="2">Uncharacterized protein</fullName>
    </submittedName>
</protein>
<organism evidence="2 3">
    <name type="scientific">Caerostris darwini</name>
    <dbReference type="NCBI Taxonomy" id="1538125"/>
    <lineage>
        <taxon>Eukaryota</taxon>
        <taxon>Metazoa</taxon>
        <taxon>Ecdysozoa</taxon>
        <taxon>Arthropoda</taxon>
        <taxon>Chelicerata</taxon>
        <taxon>Arachnida</taxon>
        <taxon>Araneae</taxon>
        <taxon>Araneomorphae</taxon>
        <taxon>Entelegynae</taxon>
        <taxon>Araneoidea</taxon>
        <taxon>Araneidae</taxon>
        <taxon>Caerostris</taxon>
    </lineage>
</organism>
<feature type="compositionally biased region" description="Basic residues" evidence="1">
    <location>
        <begin position="59"/>
        <end position="69"/>
    </location>
</feature>
<proteinExistence type="predicted"/>
<dbReference type="AlphaFoldDB" id="A0AAV4W8Z7"/>
<sequence>MVMSIQSVERGKGSPIGCYYSGYRLKISFFFRAITKSKRQRYAHPHTFGSYLAGPQAEKRKKKTKRKKGWSRDCGARVNRTGEGFIECPHGSLGAISSVRNDSINRHCHIPTPCHCSATSASGASSDWLVVGRIAPMVNNRQVPPTPKSRGFFFPRFTHLASSLVFGIQFMWAVPAAFV</sequence>
<evidence type="ECO:0000313" key="2">
    <source>
        <dbReference type="EMBL" id="GIY78274.1"/>
    </source>
</evidence>